<evidence type="ECO:0000313" key="1">
    <source>
        <dbReference type="EMBL" id="KID87719.1"/>
    </source>
</evidence>
<dbReference type="HOGENOM" id="CLU_069208_0_2_1"/>
<organism evidence="1 2">
    <name type="scientific">Metarhizium guizhouense (strain ARSEF 977)</name>
    <dbReference type="NCBI Taxonomy" id="1276136"/>
    <lineage>
        <taxon>Eukaryota</taxon>
        <taxon>Fungi</taxon>
        <taxon>Dikarya</taxon>
        <taxon>Ascomycota</taxon>
        <taxon>Pezizomycotina</taxon>
        <taxon>Sordariomycetes</taxon>
        <taxon>Hypocreomycetidae</taxon>
        <taxon>Hypocreales</taxon>
        <taxon>Clavicipitaceae</taxon>
        <taxon>Metarhizium</taxon>
    </lineage>
</organism>
<keyword evidence="2" id="KW-1185">Reference proteome</keyword>
<dbReference type="GO" id="GO:0007034">
    <property type="term" value="P:vacuolar transport"/>
    <property type="evidence" value="ECO:0007669"/>
    <property type="project" value="InterPro"/>
</dbReference>
<gene>
    <name evidence="1" type="ORF">MGU_05368</name>
</gene>
<evidence type="ECO:0000313" key="2">
    <source>
        <dbReference type="Proteomes" id="UP000031192"/>
    </source>
</evidence>
<protein>
    <submittedName>
        <fullName evidence="1">Vacuolar protein-sorting-associated protein</fullName>
    </submittedName>
</protein>
<proteinExistence type="predicted"/>
<dbReference type="Proteomes" id="UP000031192">
    <property type="component" value="Unassembled WGS sequence"/>
</dbReference>
<comment type="caution">
    <text evidence="1">The sequence shown here is derived from an EMBL/GenBank/DDBJ whole genome shotgun (WGS) entry which is preliminary data.</text>
</comment>
<dbReference type="PANTHER" id="PTHR10476">
    <property type="entry name" value="CHARGED MULTIVESICULAR BODY PROTEIN"/>
    <property type="match status" value="1"/>
</dbReference>
<accession>A0A0B4I4M0</accession>
<dbReference type="Pfam" id="PF03357">
    <property type="entry name" value="Snf7"/>
    <property type="match status" value="1"/>
</dbReference>
<dbReference type="EMBL" id="AZNH01000015">
    <property type="protein sequence ID" value="KID87719.1"/>
    <property type="molecule type" value="Genomic_DNA"/>
</dbReference>
<dbReference type="Gene3D" id="6.10.140.1230">
    <property type="match status" value="1"/>
</dbReference>
<sequence>MKRQEIKAKNLVMEAGKRATRDSQRQVQAQREVRVFAQELIRCRKMSARLITSKAQLSSVQMQVNEAFMTRKIEGSIRVSVGIMRHVNSLIRVPELAGTMQELSKELMKAGIMEEMVGENLPDDSLAELEGETAEEDVDKVLQEILRDGAATTRKLSTTLAAPGSIVATPQKEEEQGEFEEDTEMMMDQMQNRLEALRS</sequence>
<reference evidence="1 2" key="1">
    <citation type="journal article" date="2014" name="Proc. Natl. Acad. Sci. U.S.A.">
        <title>Trajectory and genomic determinants of fungal-pathogen speciation and host adaptation.</title>
        <authorList>
            <person name="Hu X."/>
            <person name="Xiao G."/>
            <person name="Zheng P."/>
            <person name="Shang Y."/>
            <person name="Su Y."/>
            <person name="Zhang X."/>
            <person name="Liu X."/>
            <person name="Zhan S."/>
            <person name="St Leger R.J."/>
            <person name="Wang C."/>
        </authorList>
    </citation>
    <scope>NUCLEOTIDE SEQUENCE [LARGE SCALE GENOMIC DNA]</scope>
    <source>
        <strain evidence="1 2">ARSEF 977</strain>
    </source>
</reference>
<name>A0A0B4I4M0_METGA</name>
<dbReference type="InterPro" id="IPR005024">
    <property type="entry name" value="Snf7_fam"/>
</dbReference>
<dbReference type="AlphaFoldDB" id="A0A0B4I4M0"/>